<evidence type="ECO:0000259" key="3">
    <source>
        <dbReference type="Pfam" id="PF05193"/>
    </source>
</evidence>
<name>A0A165XC79_MIMIV</name>
<evidence type="ECO:0000256" key="1">
    <source>
        <dbReference type="ARBA" id="ARBA00007261"/>
    </source>
</evidence>
<dbReference type="SMR" id="A0A165XC79"/>
<evidence type="ECO:0000313" key="5">
    <source>
        <dbReference type="Proteomes" id="UP000241559"/>
    </source>
</evidence>
<feature type="domain" description="Peptidase M16 N-terminal" evidence="2">
    <location>
        <begin position="23"/>
        <end position="161"/>
    </location>
</feature>
<dbReference type="Pfam" id="PF00675">
    <property type="entry name" value="Peptidase_M16"/>
    <property type="match status" value="1"/>
</dbReference>
<accession>A0A165XC79</accession>
<proteinExistence type="inferred from homology"/>
<dbReference type="PANTHER" id="PTHR11851">
    <property type="entry name" value="METALLOPROTEASE"/>
    <property type="match status" value="1"/>
</dbReference>
<protein>
    <submittedName>
        <fullName evidence="4">Putative zinc protease</fullName>
    </submittedName>
</protein>
<dbReference type="GO" id="GO:0008233">
    <property type="term" value="F:peptidase activity"/>
    <property type="evidence" value="ECO:0007669"/>
    <property type="project" value="UniProtKB-KW"/>
</dbReference>
<dbReference type="Pfam" id="PF05193">
    <property type="entry name" value="Peptidase_M16_C"/>
    <property type="match status" value="1"/>
</dbReference>
<dbReference type="SUPFAM" id="SSF63411">
    <property type="entry name" value="LuxS/MPP-like metallohydrolase"/>
    <property type="match status" value="2"/>
</dbReference>
<dbReference type="Gene3D" id="3.30.830.10">
    <property type="entry name" value="Metalloenzyme, LuxS/M16 peptidase-like"/>
    <property type="match status" value="2"/>
</dbReference>
<evidence type="ECO:0000313" key="4">
    <source>
        <dbReference type="EMBL" id="AMZ02679.1"/>
    </source>
</evidence>
<feature type="domain" description="Peptidase M16 C-terminal" evidence="3">
    <location>
        <begin position="168"/>
        <end position="342"/>
    </location>
</feature>
<dbReference type="GO" id="GO:0046872">
    <property type="term" value="F:metal ion binding"/>
    <property type="evidence" value="ECO:0007669"/>
    <property type="project" value="InterPro"/>
</dbReference>
<dbReference type="GO" id="GO:0006508">
    <property type="term" value="P:proteolysis"/>
    <property type="evidence" value="ECO:0007669"/>
    <property type="project" value="UniProtKB-KW"/>
</dbReference>
<evidence type="ECO:0000259" key="2">
    <source>
        <dbReference type="Pfam" id="PF00675"/>
    </source>
</evidence>
<dbReference type="EMBL" id="KU761889">
    <property type="protein sequence ID" value="AMZ02679.1"/>
    <property type="molecule type" value="Genomic_DNA"/>
</dbReference>
<keyword evidence="4" id="KW-0645">Protease</keyword>
<sequence length="440" mass="50644">MNYQRKTLKNGLKLVFVPMNNDIPLVAMGFYVGVGSRNEFGAYKNGISHFLEHMMFKRTTNKSSDELFSELDSTGANYNAITTTQNTCYFLSGNSNYIDKLLDIMLDIFLHPNFVSDDIERERKVIMEEMKIRADQPQSSMTYQIHEVYFKNTSLSQKVIGSIESIKNIDKNDLEKFYSTFYRPNNTIFIMAGNFDVFSVYDKIKSNLEKLTNNNFCTTSYLHEGPIIINNMKKQTKPKIYLNDCLSNKQSIVMITFPIYDLYNTYGMEIDVLSKILSGGFSSRLAKILREKTGLTYSQNSYPMVYMGAAIFVVQVSFGTNDILRGIKLVIQEIDKLKKNGPNGISDTEMIKSINMIKNGILHNFLDPINVISYFGSNNINNRNYQFDLNHQFDNLDHLSKEDVYQITKTILKYKKMNIFICGKTNGDIGDHILEQLYFD</sequence>
<dbReference type="Proteomes" id="UP000241559">
    <property type="component" value="Segment"/>
</dbReference>
<keyword evidence="4" id="KW-0378">Hydrolase</keyword>
<dbReference type="InterPro" id="IPR007863">
    <property type="entry name" value="Peptidase_M16_C"/>
</dbReference>
<dbReference type="InterPro" id="IPR011249">
    <property type="entry name" value="Metalloenz_LuxS/M16"/>
</dbReference>
<dbReference type="PANTHER" id="PTHR11851:SF49">
    <property type="entry name" value="MITOCHONDRIAL-PROCESSING PEPTIDASE SUBUNIT ALPHA"/>
    <property type="match status" value="1"/>
</dbReference>
<dbReference type="InterPro" id="IPR050361">
    <property type="entry name" value="MPP/UQCRC_Complex"/>
</dbReference>
<organism evidence="4 5">
    <name type="scientific">Mimivirus Bombay</name>
    <dbReference type="NCBI Taxonomy" id="1835008"/>
    <lineage>
        <taxon>Viruses</taxon>
        <taxon>Varidnaviria</taxon>
        <taxon>Bamfordvirae</taxon>
        <taxon>Nucleocytoviricota</taxon>
        <taxon>Megaviricetes</taxon>
        <taxon>Imitervirales</taxon>
        <taxon>Mimiviridae</taxon>
        <taxon>Megamimivirinae</taxon>
        <taxon>Mimivirus</taxon>
        <taxon>Mimivirus bradfordmassiliense</taxon>
    </lineage>
</organism>
<reference evidence="4" key="1">
    <citation type="journal article" date="2016" name="Genom Data">
        <title>Isolation and complete genome sequencing of Mimivirus bombay, a Giant Virus in sewage of Mumbai, India.</title>
        <authorList>
            <person name="Chatterjee A."/>
            <person name="Ali F."/>
            <person name="Bange D."/>
            <person name="Kondabagil K."/>
        </authorList>
    </citation>
    <scope>NUCLEOTIDE SEQUENCE [LARGE SCALE GENOMIC DNA]</scope>
    <source>
        <strain evidence="4">1</strain>
    </source>
</reference>
<dbReference type="InterPro" id="IPR011765">
    <property type="entry name" value="Pept_M16_N"/>
</dbReference>
<comment type="similarity">
    <text evidence="1">Belongs to the peptidase M16 family.</text>
</comment>